<feature type="region of interest" description="Disordered" evidence="1">
    <location>
        <begin position="405"/>
        <end position="428"/>
    </location>
</feature>
<evidence type="ECO:0000313" key="3">
    <source>
        <dbReference type="EMBL" id="CDW19187.1"/>
    </source>
</evidence>
<feature type="compositionally biased region" description="Basic and acidic residues" evidence="1">
    <location>
        <begin position="116"/>
        <end position="130"/>
    </location>
</feature>
<feature type="region of interest" description="Disordered" evidence="1">
    <location>
        <begin position="444"/>
        <end position="466"/>
    </location>
</feature>
<evidence type="ECO:0000256" key="1">
    <source>
        <dbReference type="SAM" id="MobiDB-lite"/>
    </source>
</evidence>
<keyword evidence="2" id="KW-0732">Signal</keyword>
<protein>
    <submittedName>
        <fullName evidence="3">Uncharacterized protein</fullName>
    </submittedName>
</protein>
<dbReference type="EMBL" id="HACA01001826">
    <property type="protein sequence ID" value="CDW19187.1"/>
    <property type="molecule type" value="Transcribed_RNA"/>
</dbReference>
<feature type="signal peptide" evidence="2">
    <location>
        <begin position="1"/>
        <end position="25"/>
    </location>
</feature>
<name>A0A0K2T0Q2_LEPSM</name>
<feature type="region of interest" description="Disordered" evidence="1">
    <location>
        <begin position="115"/>
        <end position="140"/>
    </location>
</feature>
<evidence type="ECO:0000256" key="2">
    <source>
        <dbReference type="SAM" id="SignalP"/>
    </source>
</evidence>
<proteinExistence type="predicted"/>
<feature type="region of interest" description="Disordered" evidence="1">
    <location>
        <begin position="227"/>
        <end position="262"/>
    </location>
</feature>
<feature type="region of interest" description="Disordered" evidence="1">
    <location>
        <begin position="549"/>
        <end position="605"/>
    </location>
</feature>
<dbReference type="OrthoDB" id="10670942at2759"/>
<dbReference type="AlphaFoldDB" id="A0A0K2T0Q2"/>
<feature type="compositionally biased region" description="Low complexity" evidence="1">
    <location>
        <begin position="405"/>
        <end position="424"/>
    </location>
</feature>
<feature type="chain" id="PRO_5005487318" evidence="2">
    <location>
        <begin position="26"/>
        <end position="605"/>
    </location>
</feature>
<reference evidence="3" key="1">
    <citation type="submission" date="2014-05" db="EMBL/GenBank/DDBJ databases">
        <authorList>
            <person name="Chronopoulou M."/>
        </authorList>
    </citation>
    <scope>NUCLEOTIDE SEQUENCE</scope>
    <source>
        <tissue evidence="3">Whole organism</tissue>
    </source>
</reference>
<organism evidence="3">
    <name type="scientific">Lepeophtheirus salmonis</name>
    <name type="common">Salmon louse</name>
    <name type="synonym">Caligus salmonis</name>
    <dbReference type="NCBI Taxonomy" id="72036"/>
    <lineage>
        <taxon>Eukaryota</taxon>
        <taxon>Metazoa</taxon>
        <taxon>Ecdysozoa</taxon>
        <taxon>Arthropoda</taxon>
        <taxon>Crustacea</taxon>
        <taxon>Multicrustacea</taxon>
        <taxon>Hexanauplia</taxon>
        <taxon>Copepoda</taxon>
        <taxon>Siphonostomatoida</taxon>
        <taxon>Caligidae</taxon>
        <taxon>Lepeophtheirus</taxon>
    </lineage>
</organism>
<accession>A0A0K2T0Q2</accession>
<feature type="compositionally biased region" description="Basic residues" evidence="1">
    <location>
        <begin position="554"/>
        <end position="605"/>
    </location>
</feature>
<sequence length="605" mass="69894">MKSFNCPLLLIFIALTLYLIPFSSGLRGRSKYRPQKTSYFDPVSGIFRRAPHLSNVQSPSSSIHTTYFSTPVPEISTSKVYTFFHKPEDVVLHPTSSFDKKYKRPAIPKINYDFSIGRDEEPPNVSKEKNTSSLPDPNEKSSLKHLYDYAIGRDKEIPLVKKKKIYFDVEEVKPSKEIENSVEDEEDFERRNHRPKPIITFRTNRFSTKAPSYFLPTVASNYDITSTSTTTTTTTTTTTESTTSTTTASTPITTTSIPPATSILPERSTWRTTTTTERHFTFSKKSSIRDHYRNISKQGSKPQVAQLYTVYENEKFPHFPEQPIGSFPSIFTPKIGQPSNDTNNGITEVEDKIKNIENHAMEKEDEGETATESQKTPYDWNTKTRIRSKLNMNKKRRILGFTSSTTTASTTTMTTTTTEATSSTPSGQLETRHRYYFSVSDQEPETLQQNPDIYPSNAKITTPRSLLPSTTTTSHFYVEDFSHSDAQPKFVPRFNANPESFARPRVPSLLEFHPSYQEHDFAPRDHVYNRLEKLERENEFLLRKKPAYVNRGHNQIRRKGQRRHDRPRPNRRARRPNRRSRHPDAKRHRYNQSLQKRRGPQHRFS</sequence>